<organism evidence="9 10">
    <name type="scientific">Anopheles albimanus</name>
    <name type="common">New world malaria mosquito</name>
    <dbReference type="NCBI Taxonomy" id="7167"/>
    <lineage>
        <taxon>Eukaryota</taxon>
        <taxon>Metazoa</taxon>
        <taxon>Ecdysozoa</taxon>
        <taxon>Arthropoda</taxon>
        <taxon>Hexapoda</taxon>
        <taxon>Insecta</taxon>
        <taxon>Pterygota</taxon>
        <taxon>Neoptera</taxon>
        <taxon>Endopterygota</taxon>
        <taxon>Diptera</taxon>
        <taxon>Nematocera</taxon>
        <taxon>Culicoidea</taxon>
        <taxon>Culicidae</taxon>
        <taxon>Anophelinae</taxon>
        <taxon>Anopheles</taxon>
    </lineage>
</organism>
<dbReference type="GO" id="GO:0005856">
    <property type="term" value="C:cytoskeleton"/>
    <property type="evidence" value="ECO:0007669"/>
    <property type="project" value="InterPro"/>
</dbReference>
<keyword evidence="4" id="KW-0677">Repeat</keyword>
<evidence type="ECO:0000256" key="5">
    <source>
        <dbReference type="ARBA" id="ARBA00022990"/>
    </source>
</evidence>
<feature type="compositionally biased region" description="Polar residues" evidence="8">
    <location>
        <begin position="795"/>
        <end position="808"/>
    </location>
</feature>
<evidence type="ECO:0000256" key="2">
    <source>
        <dbReference type="ARBA" id="ARBA00022468"/>
    </source>
</evidence>
<feature type="compositionally biased region" description="Low complexity" evidence="8">
    <location>
        <begin position="589"/>
        <end position="626"/>
    </location>
</feature>
<feature type="region of interest" description="Disordered" evidence="8">
    <location>
        <begin position="886"/>
        <end position="919"/>
    </location>
</feature>
<evidence type="ECO:0000256" key="6">
    <source>
        <dbReference type="ARBA" id="ARBA00023242"/>
    </source>
</evidence>
<dbReference type="SUPFAM" id="SSF51045">
    <property type="entry name" value="WW domain"/>
    <property type="match status" value="1"/>
</dbReference>
<feature type="compositionally biased region" description="Basic and acidic residues" evidence="8">
    <location>
        <begin position="994"/>
        <end position="1006"/>
    </location>
</feature>
<feature type="compositionally biased region" description="Polar residues" evidence="8">
    <location>
        <begin position="640"/>
        <end position="659"/>
    </location>
</feature>
<reference evidence="9 10" key="1">
    <citation type="journal article" date="2017" name="G3 (Bethesda)">
        <title>The Physical Genome Mapping of Anopheles albimanus Corrected Scaffold Misassemblies and Identified Interarm Rearrangements in Genus Anopheles.</title>
        <authorList>
            <person name="Artemov G.N."/>
            <person name="Peery A.N."/>
            <person name="Jiang X."/>
            <person name="Tu Z."/>
            <person name="Stegniy V.N."/>
            <person name="Sharakhova M.V."/>
            <person name="Sharakhov I.V."/>
        </authorList>
    </citation>
    <scope>NUCLEOTIDE SEQUENCE [LARGE SCALE GENOMIC DNA]</scope>
    <source>
        <strain evidence="9 10">ALBI9_A</strain>
    </source>
</reference>
<dbReference type="InterPro" id="IPR003329">
    <property type="entry name" value="Cytidylyl_trans"/>
</dbReference>
<evidence type="ECO:0000256" key="8">
    <source>
        <dbReference type="SAM" id="MobiDB-lite"/>
    </source>
</evidence>
<keyword evidence="10" id="KW-1185">Reference proteome</keyword>
<dbReference type="InterPro" id="IPR036020">
    <property type="entry name" value="WW_dom_sf"/>
</dbReference>
<dbReference type="CDD" id="cd02513">
    <property type="entry name" value="CMP-NeuAc_Synthase"/>
    <property type="match status" value="1"/>
</dbReference>
<feature type="compositionally biased region" description="Gly residues" evidence="8">
    <location>
        <begin position="824"/>
        <end position="836"/>
    </location>
</feature>
<dbReference type="Proteomes" id="UP000069272">
    <property type="component" value="Chromosome 2R"/>
</dbReference>
<feature type="compositionally biased region" description="Basic residues" evidence="8">
    <location>
        <begin position="67"/>
        <end position="78"/>
    </location>
</feature>
<dbReference type="PROSITE" id="PS50020">
    <property type="entry name" value="WW_DOMAIN_2"/>
    <property type="match status" value="1"/>
</dbReference>
<feature type="compositionally biased region" description="Basic residues" evidence="8">
    <location>
        <begin position="133"/>
        <end position="146"/>
    </location>
</feature>
<dbReference type="Gene3D" id="2.20.70.10">
    <property type="match status" value="1"/>
</dbReference>
<dbReference type="FunFam" id="1.10.555.10:FF:000011">
    <property type="entry name" value="Rho GTPase-activating protein 39"/>
    <property type="match status" value="1"/>
</dbReference>
<proteinExistence type="predicted"/>
<dbReference type="Gene3D" id="1.25.40.530">
    <property type="entry name" value="MyTH4 domain"/>
    <property type="match status" value="1"/>
</dbReference>
<feature type="compositionally biased region" description="Gly residues" evidence="8">
    <location>
        <begin position="318"/>
        <end position="335"/>
    </location>
</feature>
<dbReference type="FunFam" id="1.25.40.530:FF:000007">
    <property type="entry name" value="Rho GTPase-activating protein 39"/>
    <property type="match status" value="1"/>
</dbReference>
<dbReference type="InterPro" id="IPR001202">
    <property type="entry name" value="WW_dom"/>
</dbReference>
<evidence type="ECO:0000313" key="9">
    <source>
        <dbReference type="EnsemblMetazoa" id="AALB002993-PA"/>
    </source>
</evidence>
<comment type="subcellular location">
    <subcellularLocation>
        <location evidence="1">Nucleus</location>
    </subcellularLocation>
</comment>
<dbReference type="InterPro" id="IPR008936">
    <property type="entry name" value="Rho_GTPase_activation_prot"/>
</dbReference>
<feature type="compositionally biased region" description="Gly residues" evidence="8">
    <location>
        <begin position="538"/>
        <end position="563"/>
    </location>
</feature>
<feature type="compositionally biased region" description="Low complexity" evidence="8">
    <location>
        <begin position="495"/>
        <end position="516"/>
    </location>
</feature>
<feature type="compositionally biased region" description="Basic and acidic residues" evidence="8">
    <location>
        <begin position="887"/>
        <end position="919"/>
    </location>
</feature>
<feature type="region of interest" description="Disordered" evidence="8">
    <location>
        <begin position="994"/>
        <end position="1018"/>
    </location>
</feature>
<dbReference type="Pfam" id="PF00784">
    <property type="entry name" value="MyTH4"/>
    <property type="match status" value="1"/>
</dbReference>
<feature type="compositionally biased region" description="Low complexity" evidence="8">
    <location>
        <begin position="366"/>
        <end position="376"/>
    </location>
</feature>
<evidence type="ECO:0000256" key="3">
    <source>
        <dbReference type="ARBA" id="ARBA00022553"/>
    </source>
</evidence>
<dbReference type="VEuPathDB" id="VectorBase:AALB002993"/>
<protein>
    <recommendedName>
        <fullName evidence="7">Rho GTPase-activating protein 39</fullName>
    </recommendedName>
</protein>
<feature type="compositionally biased region" description="Polar residues" evidence="8">
    <location>
        <begin position="278"/>
        <end position="295"/>
    </location>
</feature>
<dbReference type="SUPFAM" id="SSF48350">
    <property type="entry name" value="GTPase activation domain, GAP"/>
    <property type="match status" value="1"/>
</dbReference>
<dbReference type="PROSITE" id="PS51016">
    <property type="entry name" value="MYTH4"/>
    <property type="match status" value="1"/>
</dbReference>
<feature type="compositionally biased region" description="Gly residues" evidence="8">
    <location>
        <begin position="79"/>
        <end position="113"/>
    </location>
</feature>
<evidence type="ECO:0000313" key="10">
    <source>
        <dbReference type="Proteomes" id="UP000069272"/>
    </source>
</evidence>
<feature type="region of interest" description="Disordered" evidence="8">
    <location>
        <begin position="55"/>
        <end position="155"/>
    </location>
</feature>
<dbReference type="Pfam" id="PF00620">
    <property type="entry name" value="RhoGAP"/>
    <property type="match status" value="1"/>
</dbReference>
<dbReference type="InterPro" id="IPR029044">
    <property type="entry name" value="Nucleotide-diphossugar_trans"/>
</dbReference>
<dbReference type="SMART" id="SM00139">
    <property type="entry name" value="MyTH4"/>
    <property type="match status" value="1"/>
</dbReference>
<sequence>GVNIKRTDASQWWELFDTNTCRFYYYNVASQKTVWHRPQNCDIIPLAKLQTLKQNTDPSERKEATLPHHHHHHGHGHHGGGGSGSGSSGGGGGAAGLGSLGSIGSSKHGGSGTVGKSCGHRTTTGVTDYRDRDHHHRSSSSGHRRGGAGGAAGALDHRSNSELLASPQGRHSLQHRMPPKIITTPLTDGCHSSIGRLDSHKFCRHGHHAPGGTGRGGIGPVSNLSAPPPPPLSGSMRSSQRYHHPAGIPIVNSNHHHHQHHHPHRANSSAGGNGTSGQHNNCKSPLDGSLSTSSYRRLHGTSAPDTTGGGSLLRYGSGSSGYGTNGHHAGTGGTGSRKHNADSSSGYRMLQESSSSHNIPHSVIVPSPSNTSASAISSSEKLATLSSLHHSSALPPPHQMLSYSVSNSSDLGAGGGSLSSPSHSLSTPQFKKKFGHGDGSSSRSSSKEDGRAANLGAVVGAMVSKHESFDYGGNPGASIALTRSGSFLSSAGITSTGVSGSSGLGTPTSSRPYGASGPTGSGGSHHSSSAGSHRKGSFEGGNGASGAGAATGSGGAGPGGGAGSDDSMHEKYFKSVENTPLSRRRHSSSSKSPLQQQKQSSDSSPQSPLSPPQQQQQQSTKVQRPSALSVELGAAAPSGGSYQAQANSKSSQKVSGGSNDDSERYCNVLMDAGGSVGVAADRYLDKVRLDQRAAGKVSPGAVSLGGKQSPYPAGGIGSAASSSSHLLETQPAAAVPIGGKTKQQPAGIDGSSASGKEQFSLNLNQPNLDRHNKEMGALRQQQQHEQSQLEKKSSGSTQTVASNSSTTAAKHGKKSRNYNNHGHQQGGGGGGPGAGTGFDFDYDNGNTSPLYCNWDKEMQEHLLPLQHYILEQAKLSGSYGFGELDSDSFHSDSQSEHSFSGHEPDNEDSDHSDGHGDYLAHYPYEEYGTRHAPDGGVSYYNFEFNFGDRDEKEDISEEVTAKLESIPDQIYSPVKNHPPLHKFSAGAYPGFKHDSGSTDAVDRGGDTGRPAGMGTMGSKTSYLQQMVGQQLLQHGIGGQQQQHPQQQQAPPQKLNKTTLLQRFQDNLSLGPSPVPGKIAEMALLKECDIEKFAQDNLNLHSKGIFRKKSSVRDMLSWTSNAISRPMLSLARDKAGKKMATDLFKLVQIYMGDRKARLGMSLNSVAIDIVTMAMAQSQLRDELYIQMCRQTTENPSRDSLMRGWELMAICLSFVPPSPTFQPALLGYINRHRDPSFATSFPEVGKWPIHVQISHYATIACRRLDRIGSSGRKQAKRPSEDDINQAREQIFRDSMFGNTLQEVMELQKERFPDRKLPWIQTTLSEQVLLLSGKQTEGIFRVPADVDEVNMLKNRIDRWEFPENKGTMDAHAPASLLKLWYRELYDPLIPDELYDECVQTEDPAEAAAIVEKLPKINRLVLTYLIHFLQQFSLPDVVANTKMDSSNLAMVFAPNLLRCQSQDPKVILENARKEMTFMRTLIQHMDTASVAHMERAVSGNEFNIARDRKWERQCKERMQASCLEPVAALILARGGSKGIPLKNIVELQPNVTLLGRALHTIQRSALFDGVWVSTDHERIAQEAVSHGASVFPRSATHAQDHSSSLDATAEFLEAHPEIDRLALIQCTSPFLRVHYLEEAIVQHSARASPCVFSVVRSYRLRWRKQDATGRLEALNFDPRRRPRRQDWSGELVEAGMFYFTDRRLVMEERTFQSDQCGVVEVDELDALEIDDVKDLELARLLMELH</sequence>
<dbReference type="VEuPathDB" id="VectorBase:AALB20_027195"/>
<feature type="compositionally biased region" description="Basic residues" evidence="8">
    <location>
        <begin position="254"/>
        <end position="265"/>
    </location>
</feature>
<feature type="region of interest" description="Disordered" evidence="8">
    <location>
        <begin position="205"/>
        <end position="376"/>
    </location>
</feature>
<evidence type="ECO:0000256" key="4">
    <source>
        <dbReference type="ARBA" id="ARBA00022737"/>
    </source>
</evidence>
<dbReference type="CDD" id="cd04389">
    <property type="entry name" value="RhoGAP_KIAA1688"/>
    <property type="match status" value="1"/>
</dbReference>
<feature type="compositionally biased region" description="Polar residues" evidence="8">
    <location>
        <begin position="342"/>
        <end position="359"/>
    </location>
</feature>
<dbReference type="SMART" id="SM00324">
    <property type="entry name" value="RhoGAP"/>
    <property type="match status" value="1"/>
</dbReference>
<dbReference type="GO" id="GO:0005737">
    <property type="term" value="C:cytoplasm"/>
    <property type="evidence" value="ECO:0007669"/>
    <property type="project" value="TreeGrafter"/>
</dbReference>
<dbReference type="PANTHER" id="PTHR45876:SF8">
    <property type="entry name" value="FI04035P"/>
    <property type="match status" value="1"/>
</dbReference>
<dbReference type="EnsemblMetazoa" id="AALB002993-RA">
    <property type="protein sequence ID" value="AALB002993-PA"/>
    <property type="gene ID" value="AALB002993"/>
</dbReference>
<dbReference type="InterPro" id="IPR000198">
    <property type="entry name" value="RhoGAP_dom"/>
</dbReference>
<dbReference type="FunFam" id="2.20.70.10:FF:000022">
    <property type="entry name" value="Rho GTPase activating protein 39"/>
    <property type="match status" value="1"/>
</dbReference>
<dbReference type="InterPro" id="IPR038185">
    <property type="entry name" value="MyTH4_dom_sf"/>
</dbReference>
<dbReference type="GO" id="GO:0005634">
    <property type="term" value="C:nucleus"/>
    <property type="evidence" value="ECO:0007669"/>
    <property type="project" value="UniProtKB-SubCell"/>
</dbReference>
<dbReference type="GO" id="GO:0005096">
    <property type="term" value="F:GTPase activator activity"/>
    <property type="evidence" value="ECO:0007669"/>
    <property type="project" value="UniProtKB-KW"/>
</dbReference>
<keyword evidence="3" id="KW-0597">Phosphoprotein</keyword>
<dbReference type="InterPro" id="IPR000857">
    <property type="entry name" value="MyTH4_dom"/>
</dbReference>
<dbReference type="STRING" id="7167.A0A182F919"/>
<keyword evidence="2" id="KW-0343">GTPase activation</keyword>
<dbReference type="PROSITE" id="PS50238">
    <property type="entry name" value="RHOGAP"/>
    <property type="match status" value="1"/>
</dbReference>
<reference evidence="9" key="2">
    <citation type="submission" date="2022-08" db="UniProtKB">
        <authorList>
            <consortium name="EnsemblMetazoa"/>
        </authorList>
    </citation>
    <scope>IDENTIFICATION</scope>
    <source>
        <strain evidence="9">STECLA/ALBI9_A</strain>
    </source>
</reference>
<feature type="compositionally biased region" description="Gly residues" evidence="8">
    <location>
        <begin position="209"/>
        <end position="219"/>
    </location>
</feature>
<feature type="region of interest" description="Disordered" evidence="8">
    <location>
        <begin position="693"/>
        <end position="758"/>
    </location>
</feature>
<dbReference type="Gene3D" id="1.10.555.10">
    <property type="entry name" value="Rho GTPase activation protein"/>
    <property type="match status" value="1"/>
</dbReference>
<keyword evidence="6" id="KW-0539">Nucleus</keyword>
<dbReference type="PANTHER" id="PTHR45876">
    <property type="entry name" value="FI04035P"/>
    <property type="match status" value="1"/>
</dbReference>
<dbReference type="Pfam" id="PF02348">
    <property type="entry name" value="CTP_transf_3"/>
    <property type="match status" value="1"/>
</dbReference>
<name>A0A182F919_ANOAL</name>
<feature type="region of interest" description="Disordered" evidence="8">
    <location>
        <begin position="398"/>
        <end position="451"/>
    </location>
</feature>
<dbReference type="SUPFAM" id="SSF53448">
    <property type="entry name" value="Nucleotide-diphospho-sugar transferases"/>
    <property type="match status" value="1"/>
</dbReference>
<evidence type="ECO:0000256" key="7">
    <source>
        <dbReference type="ARBA" id="ARBA00070269"/>
    </source>
</evidence>
<feature type="region of interest" description="Disordered" evidence="8">
    <location>
        <begin position="495"/>
        <end position="665"/>
    </location>
</feature>
<feature type="region of interest" description="Disordered" evidence="8">
    <location>
        <begin position="776"/>
        <end position="841"/>
    </location>
</feature>
<evidence type="ECO:0000256" key="1">
    <source>
        <dbReference type="ARBA" id="ARBA00004123"/>
    </source>
</evidence>
<accession>A0A182F919</accession>
<dbReference type="Gene3D" id="3.90.550.10">
    <property type="entry name" value="Spore Coat Polysaccharide Biosynthesis Protein SpsA, Chain A"/>
    <property type="match status" value="1"/>
</dbReference>
<dbReference type="VEuPathDB" id="VectorBase:AALB20_036239"/>
<dbReference type="GO" id="GO:0007165">
    <property type="term" value="P:signal transduction"/>
    <property type="evidence" value="ECO:0007669"/>
    <property type="project" value="InterPro"/>
</dbReference>
<keyword evidence="5" id="KW-0007">Acetylation</keyword>